<organism evidence="3 4">
    <name type="scientific">Gibberella moniliformis (strain M3125 / FGSC 7600)</name>
    <name type="common">Maize ear and stalk rot fungus</name>
    <name type="synonym">Fusarium verticillioides</name>
    <dbReference type="NCBI Taxonomy" id="334819"/>
    <lineage>
        <taxon>Eukaryota</taxon>
        <taxon>Fungi</taxon>
        <taxon>Dikarya</taxon>
        <taxon>Ascomycota</taxon>
        <taxon>Pezizomycotina</taxon>
        <taxon>Sordariomycetes</taxon>
        <taxon>Hypocreomycetidae</taxon>
        <taxon>Hypocreales</taxon>
        <taxon>Nectriaceae</taxon>
        <taxon>Fusarium</taxon>
        <taxon>Fusarium fujikuroi species complex</taxon>
    </lineage>
</organism>
<feature type="region of interest" description="Disordered" evidence="1">
    <location>
        <begin position="1"/>
        <end position="23"/>
    </location>
</feature>
<proteinExistence type="predicted"/>
<evidence type="ECO:0000313" key="4">
    <source>
        <dbReference type="Proteomes" id="UP000009096"/>
    </source>
</evidence>
<dbReference type="RefSeq" id="XP_018751265.1">
    <property type="nucleotide sequence ID" value="XM_018894229.1"/>
</dbReference>
<dbReference type="Proteomes" id="UP000009096">
    <property type="component" value="Chromosome 2"/>
</dbReference>
<feature type="domain" description="DUF6604" evidence="2">
    <location>
        <begin position="62"/>
        <end position="216"/>
    </location>
</feature>
<dbReference type="GeneID" id="30063939"/>
<name>W7MBX8_GIBM7</name>
<dbReference type="Pfam" id="PF20253">
    <property type="entry name" value="DUF6604"/>
    <property type="match status" value="1"/>
</dbReference>
<dbReference type="InterPro" id="IPR046539">
    <property type="entry name" value="DUF6604"/>
</dbReference>
<dbReference type="eggNOG" id="ENOG502RZSK">
    <property type="taxonomic scope" value="Eukaryota"/>
</dbReference>
<reference evidence="3 4" key="1">
    <citation type="journal article" date="2010" name="Nature">
        <title>Comparative genomics reveals mobile pathogenicity chromosomes in Fusarium.</title>
        <authorList>
            <person name="Ma L.J."/>
            <person name="van der Does H.C."/>
            <person name="Borkovich K.A."/>
            <person name="Coleman J.J."/>
            <person name="Daboussi M.J."/>
            <person name="Di Pietro A."/>
            <person name="Dufresne M."/>
            <person name="Freitag M."/>
            <person name="Grabherr M."/>
            <person name="Henrissat B."/>
            <person name="Houterman P.M."/>
            <person name="Kang S."/>
            <person name="Shim W.B."/>
            <person name="Woloshuk C."/>
            <person name="Xie X."/>
            <person name="Xu J.R."/>
            <person name="Antoniw J."/>
            <person name="Baker S.E."/>
            <person name="Bluhm B.H."/>
            <person name="Breakspear A."/>
            <person name="Brown D.W."/>
            <person name="Butchko R.A."/>
            <person name="Chapman S."/>
            <person name="Coulson R."/>
            <person name="Coutinho P.M."/>
            <person name="Danchin E.G."/>
            <person name="Diener A."/>
            <person name="Gale L.R."/>
            <person name="Gardiner D.M."/>
            <person name="Goff S."/>
            <person name="Hammond-Kosack K.E."/>
            <person name="Hilburn K."/>
            <person name="Hua-Van A."/>
            <person name="Jonkers W."/>
            <person name="Kazan K."/>
            <person name="Kodira C.D."/>
            <person name="Koehrsen M."/>
            <person name="Kumar L."/>
            <person name="Lee Y.H."/>
            <person name="Li L."/>
            <person name="Manners J.M."/>
            <person name="Miranda-Saavedra D."/>
            <person name="Mukherjee M."/>
            <person name="Park G."/>
            <person name="Park J."/>
            <person name="Park S.Y."/>
            <person name="Proctor R.H."/>
            <person name="Regev A."/>
            <person name="Ruiz-Roldan M.C."/>
            <person name="Sain D."/>
            <person name="Sakthikumar S."/>
            <person name="Sykes S."/>
            <person name="Schwartz D.C."/>
            <person name="Turgeon B.G."/>
            <person name="Wapinski I."/>
            <person name="Yoder O."/>
            <person name="Young S."/>
            <person name="Zeng Q."/>
            <person name="Zhou S."/>
            <person name="Galagan J."/>
            <person name="Cuomo C.A."/>
            <person name="Kistler H.C."/>
            <person name="Rep M."/>
        </authorList>
    </citation>
    <scope>NUCLEOTIDE SEQUENCE [LARGE SCALE GENOMIC DNA]</scope>
    <source>
        <strain evidence="4">M3125 / FGSC 7600</strain>
    </source>
</reference>
<dbReference type="PANTHER" id="PTHR38795:SF1">
    <property type="entry name" value="DUF6604 DOMAIN-CONTAINING PROTEIN"/>
    <property type="match status" value="1"/>
</dbReference>
<dbReference type="EMBL" id="CM000579">
    <property type="protein sequence ID" value="EWG45074.1"/>
    <property type="molecule type" value="Genomic_DNA"/>
</dbReference>
<dbReference type="KEGG" id="fvr:FVEG_06009"/>
<protein>
    <recommendedName>
        <fullName evidence="2">DUF6604 domain-containing protein</fullName>
    </recommendedName>
</protein>
<evidence type="ECO:0000313" key="3">
    <source>
        <dbReference type="EMBL" id="EWG45074.1"/>
    </source>
</evidence>
<dbReference type="OrthoDB" id="5238236at2759"/>
<gene>
    <name evidence="3" type="ORF">FVEG_06009</name>
</gene>
<evidence type="ECO:0000259" key="2">
    <source>
        <dbReference type="Pfam" id="PF20253"/>
    </source>
</evidence>
<sequence>MVQLAPPLSTLSRRGRRESETETAKVLVELRTRRSKRSRTLAPRNMSSESGTLRLWLNMFNAVEVPFKTTIALERGIWVRRSFSQKLTESGARRDRRPDASHSHFVEVLEKVRGYLKPIVEAGLFKPDDLDKKPDVKANHPVKGMFDVLNVYTPSEEFLNAPDITPTPTAEPETQYTVEEEVTWEDAFFAFAALLRDYDYLSQEIHSLWEKYACGASSQHSI</sequence>
<evidence type="ECO:0000256" key="1">
    <source>
        <dbReference type="SAM" id="MobiDB-lite"/>
    </source>
</evidence>
<dbReference type="EMBL" id="DS022248">
    <property type="protein sequence ID" value="EWG45074.1"/>
    <property type="molecule type" value="Genomic_DNA"/>
</dbReference>
<dbReference type="PANTHER" id="PTHR38795">
    <property type="entry name" value="DUF6604 DOMAIN-CONTAINING PROTEIN"/>
    <property type="match status" value="1"/>
</dbReference>
<keyword evidence="4" id="KW-1185">Reference proteome</keyword>
<accession>W7MBX8</accession>
<dbReference type="AlphaFoldDB" id="W7MBX8"/>
<dbReference type="VEuPathDB" id="FungiDB:FVEG_06009"/>